<dbReference type="EMBL" id="JANPWB010000008">
    <property type="protein sequence ID" value="KAJ1161757.1"/>
    <property type="molecule type" value="Genomic_DNA"/>
</dbReference>
<evidence type="ECO:0000256" key="1">
    <source>
        <dbReference type="SAM" id="MobiDB-lite"/>
    </source>
</evidence>
<dbReference type="Proteomes" id="UP001066276">
    <property type="component" value="Chromosome 4_2"/>
</dbReference>
<evidence type="ECO:0000313" key="3">
    <source>
        <dbReference type="Proteomes" id="UP001066276"/>
    </source>
</evidence>
<proteinExistence type="predicted"/>
<feature type="region of interest" description="Disordered" evidence="1">
    <location>
        <begin position="15"/>
        <end position="48"/>
    </location>
</feature>
<dbReference type="AlphaFoldDB" id="A0AAV7SB17"/>
<feature type="compositionally biased region" description="Acidic residues" evidence="1">
    <location>
        <begin position="23"/>
        <end position="34"/>
    </location>
</feature>
<accession>A0AAV7SB17</accession>
<keyword evidence="3" id="KW-1185">Reference proteome</keyword>
<organism evidence="2 3">
    <name type="scientific">Pleurodeles waltl</name>
    <name type="common">Iberian ribbed newt</name>
    <dbReference type="NCBI Taxonomy" id="8319"/>
    <lineage>
        <taxon>Eukaryota</taxon>
        <taxon>Metazoa</taxon>
        <taxon>Chordata</taxon>
        <taxon>Craniata</taxon>
        <taxon>Vertebrata</taxon>
        <taxon>Euteleostomi</taxon>
        <taxon>Amphibia</taxon>
        <taxon>Batrachia</taxon>
        <taxon>Caudata</taxon>
        <taxon>Salamandroidea</taxon>
        <taxon>Salamandridae</taxon>
        <taxon>Pleurodelinae</taxon>
        <taxon>Pleurodeles</taxon>
    </lineage>
</organism>
<sequence>MVDLHLTLCAYEEVKRMHSTPEEPADDNPEQEVVDLEKEGGLGTDPELQLSDEVEHSLSTGEEPLARAGITVSALSPSPEELADRKAERKVSLQVAILQLEEAK</sequence>
<reference evidence="2" key="1">
    <citation type="journal article" date="2022" name="bioRxiv">
        <title>Sequencing and chromosome-scale assembly of the giantPleurodeles waltlgenome.</title>
        <authorList>
            <person name="Brown T."/>
            <person name="Elewa A."/>
            <person name="Iarovenko S."/>
            <person name="Subramanian E."/>
            <person name="Araus A.J."/>
            <person name="Petzold A."/>
            <person name="Susuki M."/>
            <person name="Suzuki K.-i.T."/>
            <person name="Hayashi T."/>
            <person name="Toyoda A."/>
            <person name="Oliveira C."/>
            <person name="Osipova E."/>
            <person name="Leigh N.D."/>
            <person name="Simon A."/>
            <person name="Yun M.H."/>
        </authorList>
    </citation>
    <scope>NUCLEOTIDE SEQUENCE</scope>
    <source>
        <strain evidence="2">20211129_DDA</strain>
        <tissue evidence="2">Liver</tissue>
    </source>
</reference>
<name>A0AAV7SB17_PLEWA</name>
<evidence type="ECO:0000313" key="2">
    <source>
        <dbReference type="EMBL" id="KAJ1161757.1"/>
    </source>
</evidence>
<comment type="caution">
    <text evidence="2">The sequence shown here is derived from an EMBL/GenBank/DDBJ whole genome shotgun (WGS) entry which is preliminary data.</text>
</comment>
<gene>
    <name evidence="2" type="ORF">NDU88_002238</name>
</gene>
<protein>
    <submittedName>
        <fullName evidence="2">Uncharacterized protein</fullName>
    </submittedName>
</protein>